<evidence type="ECO:0000313" key="3">
    <source>
        <dbReference type="Proteomes" id="UP000026962"/>
    </source>
</evidence>
<evidence type="ECO:0000313" key="2">
    <source>
        <dbReference type="EnsemblPlants" id="OPUNC01G02280.1"/>
    </source>
</evidence>
<feature type="compositionally biased region" description="Low complexity" evidence="1">
    <location>
        <begin position="137"/>
        <end position="147"/>
    </location>
</feature>
<dbReference type="Proteomes" id="UP000026962">
    <property type="component" value="Chromosome 1"/>
</dbReference>
<feature type="compositionally biased region" description="Basic residues" evidence="1">
    <location>
        <begin position="148"/>
        <end position="158"/>
    </location>
</feature>
<protein>
    <submittedName>
        <fullName evidence="2">Uncharacterized protein</fullName>
    </submittedName>
</protein>
<dbReference type="EnsemblPlants" id="OPUNC01G02280.1">
    <property type="protein sequence ID" value="OPUNC01G02280.1"/>
    <property type="gene ID" value="OPUNC01G02280"/>
</dbReference>
<dbReference type="AlphaFoldDB" id="A0A0E0JDV5"/>
<feature type="region of interest" description="Disordered" evidence="1">
    <location>
        <begin position="1"/>
        <end position="21"/>
    </location>
</feature>
<dbReference type="STRING" id="4537.A0A0E0JDV5"/>
<organism evidence="2">
    <name type="scientific">Oryza punctata</name>
    <name type="common">Red rice</name>
    <dbReference type="NCBI Taxonomy" id="4537"/>
    <lineage>
        <taxon>Eukaryota</taxon>
        <taxon>Viridiplantae</taxon>
        <taxon>Streptophyta</taxon>
        <taxon>Embryophyta</taxon>
        <taxon>Tracheophyta</taxon>
        <taxon>Spermatophyta</taxon>
        <taxon>Magnoliopsida</taxon>
        <taxon>Liliopsida</taxon>
        <taxon>Poales</taxon>
        <taxon>Poaceae</taxon>
        <taxon>BOP clade</taxon>
        <taxon>Oryzoideae</taxon>
        <taxon>Oryzeae</taxon>
        <taxon>Oryzinae</taxon>
        <taxon>Oryza</taxon>
    </lineage>
</organism>
<keyword evidence="3" id="KW-1185">Reference proteome</keyword>
<name>A0A0E0JDV5_ORYPU</name>
<sequence>MPMPGTGTAAATTATSANPTTARAQLTPAAPLWMQHDATSSGSYLSFPNVLASASQPMFSGFEQGGSTRLNDASPSLSFLEFLGGGGISLTNDGALMSSDTLHHLHTRNDAHHHHGGDELSGVVAFDNCKLNYTPHAGASSSSQAAAGRHHRHTARTR</sequence>
<feature type="region of interest" description="Disordered" evidence="1">
    <location>
        <begin position="137"/>
        <end position="158"/>
    </location>
</feature>
<dbReference type="Gramene" id="OPUNC01G02280.1">
    <property type="protein sequence ID" value="OPUNC01G02280.1"/>
    <property type="gene ID" value="OPUNC01G02280"/>
</dbReference>
<accession>A0A0E0JDV5</accession>
<reference evidence="2" key="2">
    <citation type="submission" date="2018-05" db="EMBL/GenBank/DDBJ databases">
        <title>OpunRS2 (Oryza punctata Reference Sequence Version 2).</title>
        <authorList>
            <person name="Zhang J."/>
            <person name="Kudrna D."/>
            <person name="Lee S."/>
            <person name="Talag J."/>
            <person name="Welchert J."/>
            <person name="Wing R.A."/>
        </authorList>
    </citation>
    <scope>NUCLEOTIDE SEQUENCE [LARGE SCALE GENOMIC DNA]</scope>
</reference>
<reference evidence="2" key="1">
    <citation type="submission" date="2015-04" db="UniProtKB">
        <authorList>
            <consortium name="EnsemblPlants"/>
        </authorList>
    </citation>
    <scope>IDENTIFICATION</scope>
</reference>
<evidence type="ECO:0000256" key="1">
    <source>
        <dbReference type="SAM" id="MobiDB-lite"/>
    </source>
</evidence>
<dbReference type="HOGENOM" id="CLU_1672114_0_0_1"/>
<proteinExistence type="predicted"/>
<dbReference type="OMA" id="HLHTRND"/>